<dbReference type="GO" id="GO:0005096">
    <property type="term" value="F:GTPase activator activity"/>
    <property type="evidence" value="ECO:0007669"/>
    <property type="project" value="TreeGrafter"/>
</dbReference>
<dbReference type="PANTHER" id="PTHR45899:SF3">
    <property type="entry name" value="ARF-GAP WITH RHO-GAP DOMAIN, ANK REPEAT AND PH DOMAIN-CONTAINING PROTEIN 1"/>
    <property type="match status" value="1"/>
</dbReference>
<comment type="caution">
    <text evidence="3">The sequence shown here is derived from an EMBL/GenBank/DDBJ whole genome shotgun (WGS) entry which is preliminary data.</text>
</comment>
<feature type="region of interest" description="Disordered" evidence="1">
    <location>
        <begin position="71"/>
        <end position="185"/>
    </location>
</feature>
<name>A0A8T3DCU8_9TELE</name>
<dbReference type="PROSITE" id="PS50105">
    <property type="entry name" value="SAM_DOMAIN"/>
    <property type="match status" value="1"/>
</dbReference>
<feature type="compositionally biased region" description="Basic and acidic residues" evidence="1">
    <location>
        <begin position="72"/>
        <end position="83"/>
    </location>
</feature>
<keyword evidence="4" id="KW-1185">Reference proteome</keyword>
<accession>A0A8T3DCU8</accession>
<dbReference type="Proteomes" id="UP000829720">
    <property type="component" value="Unassembled WGS sequence"/>
</dbReference>
<reference evidence="3" key="1">
    <citation type="submission" date="2021-01" db="EMBL/GenBank/DDBJ databases">
        <authorList>
            <person name="Zahm M."/>
            <person name="Roques C."/>
            <person name="Cabau C."/>
            <person name="Klopp C."/>
            <person name="Donnadieu C."/>
            <person name="Jouanno E."/>
            <person name="Lampietro C."/>
            <person name="Louis A."/>
            <person name="Herpin A."/>
            <person name="Echchiki A."/>
            <person name="Berthelot C."/>
            <person name="Parey E."/>
            <person name="Roest-Crollius H."/>
            <person name="Braasch I."/>
            <person name="Postlethwait J."/>
            <person name="Bobe J."/>
            <person name="Montfort J."/>
            <person name="Bouchez O."/>
            <person name="Begum T."/>
            <person name="Mejri S."/>
            <person name="Adams A."/>
            <person name="Chen W.-J."/>
            <person name="Guiguen Y."/>
        </authorList>
    </citation>
    <scope>NUCLEOTIDE SEQUENCE</scope>
    <source>
        <tissue evidence="3">Blood</tissue>
    </source>
</reference>
<dbReference type="Pfam" id="PF00536">
    <property type="entry name" value="SAM_1"/>
    <property type="match status" value="1"/>
</dbReference>
<dbReference type="Gene3D" id="1.10.150.50">
    <property type="entry name" value="Transcription Factor, Ets-1"/>
    <property type="match status" value="1"/>
</dbReference>
<dbReference type="InterPro" id="IPR001660">
    <property type="entry name" value="SAM"/>
</dbReference>
<dbReference type="SUPFAM" id="SSF47769">
    <property type="entry name" value="SAM/Pointed domain"/>
    <property type="match status" value="1"/>
</dbReference>
<dbReference type="InterPro" id="IPR013761">
    <property type="entry name" value="SAM/pointed_sf"/>
</dbReference>
<dbReference type="OrthoDB" id="196165at2759"/>
<gene>
    <name evidence="3" type="ORF">AGOR_G00129060</name>
</gene>
<organism evidence="3 4">
    <name type="scientific">Albula goreensis</name>
    <dbReference type="NCBI Taxonomy" id="1534307"/>
    <lineage>
        <taxon>Eukaryota</taxon>
        <taxon>Metazoa</taxon>
        <taxon>Chordata</taxon>
        <taxon>Craniata</taxon>
        <taxon>Vertebrata</taxon>
        <taxon>Euteleostomi</taxon>
        <taxon>Actinopterygii</taxon>
        <taxon>Neopterygii</taxon>
        <taxon>Teleostei</taxon>
        <taxon>Albuliformes</taxon>
        <taxon>Albulidae</taxon>
        <taxon>Albula</taxon>
    </lineage>
</organism>
<dbReference type="GO" id="GO:0008360">
    <property type="term" value="P:regulation of cell shape"/>
    <property type="evidence" value="ECO:0007669"/>
    <property type="project" value="TreeGrafter"/>
</dbReference>
<dbReference type="AlphaFoldDB" id="A0A8T3DCU8"/>
<sequence>MASGAESMSVSEWLAVLRLEQYVHAFQGVGYDMLSQCRGLTPGDLEQVGVVLPGHQKRILASLQKIFSEGQEVEKPVPRERSQLRPSCSPDSREGPDGFRPAQPCTPNPCPGKQLQQCEQGCVQGQQERDDVPPLPPKFSTAGPPKEPRGPPPLPRRPPVPTPRVARPKTPPSARMILPDKSQQLTTNGLVIQTDPADGLMADTGAAKVGSGQCGASMANC</sequence>
<evidence type="ECO:0000313" key="4">
    <source>
        <dbReference type="Proteomes" id="UP000829720"/>
    </source>
</evidence>
<feature type="compositionally biased region" description="Pro residues" evidence="1">
    <location>
        <begin position="150"/>
        <end position="162"/>
    </location>
</feature>
<dbReference type="PANTHER" id="PTHR45899">
    <property type="entry name" value="RHO GTPASE ACTIVATING PROTEIN AT 15B, ISOFORM C"/>
    <property type="match status" value="1"/>
</dbReference>
<dbReference type="EMBL" id="JAERUA010000011">
    <property type="protein sequence ID" value="KAI1893962.1"/>
    <property type="molecule type" value="Genomic_DNA"/>
</dbReference>
<evidence type="ECO:0000256" key="1">
    <source>
        <dbReference type="SAM" id="MobiDB-lite"/>
    </source>
</evidence>
<evidence type="ECO:0000259" key="2">
    <source>
        <dbReference type="PROSITE" id="PS50105"/>
    </source>
</evidence>
<feature type="compositionally biased region" description="Low complexity" evidence="1">
    <location>
        <begin position="114"/>
        <end position="126"/>
    </location>
</feature>
<protein>
    <recommendedName>
        <fullName evidence="2">SAM domain-containing protein</fullName>
    </recommendedName>
</protein>
<dbReference type="GO" id="GO:0005547">
    <property type="term" value="F:phosphatidylinositol-3,4,5-trisphosphate binding"/>
    <property type="evidence" value="ECO:0007669"/>
    <property type="project" value="TreeGrafter"/>
</dbReference>
<dbReference type="GO" id="GO:0005737">
    <property type="term" value="C:cytoplasm"/>
    <property type="evidence" value="ECO:0007669"/>
    <property type="project" value="TreeGrafter"/>
</dbReference>
<dbReference type="InterPro" id="IPR052227">
    <property type="entry name" value="Arf-Rho-GAP_ANK-PH_domain"/>
</dbReference>
<dbReference type="SMART" id="SM00454">
    <property type="entry name" value="SAM"/>
    <property type="match status" value="1"/>
</dbReference>
<evidence type="ECO:0000313" key="3">
    <source>
        <dbReference type="EMBL" id="KAI1893962.1"/>
    </source>
</evidence>
<proteinExistence type="predicted"/>
<feature type="domain" description="SAM" evidence="2">
    <location>
        <begin position="5"/>
        <end position="69"/>
    </location>
</feature>